<reference evidence="10 11" key="1">
    <citation type="journal article" date="2018" name="MBio">
        <title>Comparative Genomics Reveals the Core Gene Toolbox for the Fungus-Insect Symbiosis.</title>
        <authorList>
            <person name="Wang Y."/>
            <person name="Stata M."/>
            <person name="Wang W."/>
            <person name="Stajich J.E."/>
            <person name="White M.M."/>
            <person name="Moncalvo J.M."/>
        </authorList>
    </citation>
    <scope>NUCLEOTIDE SEQUENCE [LARGE SCALE GENOMIC DNA]</scope>
    <source>
        <strain evidence="10 11">SWE-8-4</strain>
    </source>
</reference>
<comment type="similarity">
    <text evidence="3 7">Belongs to the PNP/MTAP phosphorylase family.</text>
</comment>
<evidence type="ECO:0000256" key="5">
    <source>
        <dbReference type="ARBA" id="ARBA00022679"/>
    </source>
</evidence>
<organism evidence="10 11">
    <name type="scientific">Smittium simulii</name>
    <dbReference type="NCBI Taxonomy" id="133385"/>
    <lineage>
        <taxon>Eukaryota</taxon>
        <taxon>Fungi</taxon>
        <taxon>Fungi incertae sedis</taxon>
        <taxon>Zoopagomycota</taxon>
        <taxon>Kickxellomycotina</taxon>
        <taxon>Harpellomycetes</taxon>
        <taxon>Harpellales</taxon>
        <taxon>Legeriomycetaceae</taxon>
        <taxon>Smittium</taxon>
    </lineage>
</organism>
<keyword evidence="4 7" id="KW-0328">Glycosyltransferase</keyword>
<feature type="binding site" evidence="8">
    <location>
        <position position="117"/>
    </location>
    <ligand>
        <name>phosphate</name>
        <dbReference type="ChEBI" id="CHEBI:43474"/>
    </ligand>
</feature>
<dbReference type="GO" id="GO:0004731">
    <property type="term" value="F:purine-nucleoside phosphorylase activity"/>
    <property type="evidence" value="ECO:0007669"/>
    <property type="project" value="UniProtKB-EC"/>
</dbReference>
<dbReference type="EMBL" id="MBFR01000028">
    <property type="protein sequence ID" value="PVU96590.1"/>
    <property type="molecule type" value="Genomic_DNA"/>
</dbReference>
<dbReference type="CDD" id="cd09009">
    <property type="entry name" value="PNP-EcPNPII_like"/>
    <property type="match status" value="1"/>
</dbReference>
<dbReference type="AlphaFoldDB" id="A0A2T9YW68"/>
<name>A0A2T9YW68_9FUNG</name>
<evidence type="ECO:0000313" key="11">
    <source>
        <dbReference type="Proteomes" id="UP000245383"/>
    </source>
</evidence>
<dbReference type="PANTHER" id="PTHR11904:SF9">
    <property type="entry name" value="PURINE NUCLEOSIDE PHOSPHORYLASE-RELATED"/>
    <property type="match status" value="1"/>
</dbReference>
<comment type="pathway">
    <text evidence="2 7">Purine metabolism; purine nucleoside salvage.</text>
</comment>
<feature type="binding site" evidence="8">
    <location>
        <position position="247"/>
    </location>
    <ligand>
        <name>a purine D-ribonucleoside</name>
        <dbReference type="ChEBI" id="CHEBI:142355"/>
    </ligand>
</feature>
<evidence type="ECO:0000256" key="7">
    <source>
        <dbReference type="PIRNR" id="PIRNR000477"/>
    </source>
</evidence>
<dbReference type="InterPro" id="IPR011268">
    <property type="entry name" value="Purine_phosphorylase"/>
</dbReference>
<dbReference type="PROSITE" id="PS01240">
    <property type="entry name" value="PNP_MTAP_2"/>
    <property type="match status" value="1"/>
</dbReference>
<evidence type="ECO:0000256" key="3">
    <source>
        <dbReference type="ARBA" id="ARBA00006751"/>
    </source>
</evidence>
<dbReference type="OrthoDB" id="10261782at2759"/>
<dbReference type="Pfam" id="PF01048">
    <property type="entry name" value="PNP_UDP_1"/>
    <property type="match status" value="1"/>
</dbReference>
<dbReference type="NCBIfam" id="TIGR01697">
    <property type="entry name" value="PNPH-PUNA-XAPA"/>
    <property type="match status" value="1"/>
</dbReference>
<feature type="domain" description="Nucleoside phosphorylase" evidence="9">
    <location>
        <begin position="27"/>
        <end position="302"/>
    </location>
</feature>
<keyword evidence="11" id="KW-1185">Reference proteome</keyword>
<dbReference type="InterPro" id="IPR000845">
    <property type="entry name" value="Nucleoside_phosphorylase_d"/>
</dbReference>
<proteinExistence type="inferred from homology"/>
<dbReference type="InterPro" id="IPR018099">
    <property type="entry name" value="Purine_phosphorylase-2_CS"/>
</dbReference>
<feature type="binding site" evidence="8">
    <location>
        <position position="205"/>
    </location>
    <ligand>
        <name>a purine D-ribonucleoside</name>
        <dbReference type="ChEBI" id="CHEBI:142355"/>
    </ligand>
</feature>
<feature type="binding site" evidence="8">
    <location>
        <position position="33"/>
    </location>
    <ligand>
        <name>phosphate</name>
        <dbReference type="ChEBI" id="CHEBI:43474"/>
    </ligand>
</feature>
<dbReference type="UniPathway" id="UPA00606"/>
<evidence type="ECO:0000256" key="6">
    <source>
        <dbReference type="ARBA" id="ARBA00058131"/>
    </source>
</evidence>
<evidence type="ECO:0000256" key="1">
    <source>
        <dbReference type="ARBA" id="ARBA00000755"/>
    </source>
</evidence>
<dbReference type="SUPFAM" id="SSF53167">
    <property type="entry name" value="Purine and uridine phosphorylases"/>
    <property type="match status" value="1"/>
</dbReference>
<accession>A0A2T9YW68</accession>
<dbReference type="STRING" id="133385.A0A2T9YW68"/>
<sequence>MSIAYELYHKAATYIEAQLGSNNKPQVAIICGSGLGGLANCLSKHDKTLIYSDIPGFVKSTAVGHAGELVFGEIGSKKVVCMKGRFHCYEGYGVSQATFPVRVFKLLGVTTLIVTNAAGGLNPEYNVGDIMMFSDHLSLPGIAGQNALIGPNISAFGERFIPVSDAYTKQLRELFAECWLQKPELNSAITLHEGVYGWVIGPNYESRTECRALRTLGCDAVGMSTVPEAIIARHCNLNVLAISLITNKAVYEPESSSIEAAKARLAGLPVHKKTEVLANHEEVLEAANLAAENFSKLIIDFISNLQ</sequence>
<dbReference type="EC" id="2.4.2.1" evidence="7"/>
<dbReference type="InterPro" id="IPR035994">
    <property type="entry name" value="Nucleoside_phosphorylase_sf"/>
</dbReference>
<evidence type="ECO:0000256" key="2">
    <source>
        <dbReference type="ARBA" id="ARBA00005058"/>
    </source>
</evidence>
<dbReference type="GO" id="GO:0005737">
    <property type="term" value="C:cytoplasm"/>
    <property type="evidence" value="ECO:0007669"/>
    <property type="project" value="TreeGrafter"/>
</dbReference>
<keyword evidence="5 7" id="KW-0808">Transferase</keyword>
<dbReference type="GO" id="GO:0009116">
    <property type="term" value="P:nucleoside metabolic process"/>
    <property type="evidence" value="ECO:0007669"/>
    <property type="project" value="InterPro"/>
</dbReference>
<evidence type="ECO:0000256" key="4">
    <source>
        <dbReference type="ARBA" id="ARBA00022676"/>
    </source>
</evidence>
<dbReference type="NCBIfam" id="NF006054">
    <property type="entry name" value="PRK08202.1"/>
    <property type="match status" value="1"/>
</dbReference>
<evidence type="ECO:0000256" key="8">
    <source>
        <dbReference type="PIRSR" id="PIRSR000477-2"/>
    </source>
</evidence>
<dbReference type="FunFam" id="3.40.50.1580:FF:000004">
    <property type="entry name" value="Purine nucleoside phosphorylase"/>
    <property type="match status" value="1"/>
</dbReference>
<evidence type="ECO:0000313" key="10">
    <source>
        <dbReference type="EMBL" id="PVU96590.1"/>
    </source>
</evidence>
<comment type="caution">
    <text evidence="10">The sequence shown here is derived from an EMBL/GenBank/DDBJ whole genome shotgun (WGS) entry which is preliminary data.</text>
</comment>
<comment type="catalytic activity">
    <reaction evidence="1">
        <text>a purine D-ribonucleoside + phosphate = a purine nucleobase + alpha-D-ribose 1-phosphate</text>
        <dbReference type="Rhea" id="RHEA:19805"/>
        <dbReference type="ChEBI" id="CHEBI:26386"/>
        <dbReference type="ChEBI" id="CHEBI:43474"/>
        <dbReference type="ChEBI" id="CHEBI:57720"/>
        <dbReference type="ChEBI" id="CHEBI:142355"/>
        <dbReference type="EC" id="2.4.2.1"/>
    </reaction>
</comment>
<gene>
    <name evidence="10" type="ORF">BB561_001061</name>
</gene>
<dbReference type="Proteomes" id="UP000245383">
    <property type="component" value="Unassembled WGS sequence"/>
</dbReference>
<dbReference type="Gene3D" id="3.40.50.1580">
    <property type="entry name" value="Nucleoside phosphorylase domain"/>
    <property type="match status" value="1"/>
</dbReference>
<protein>
    <recommendedName>
        <fullName evidence="7">Purine nucleoside phosphorylase</fullName>
        <ecNumber evidence="7">2.4.2.1</ecNumber>
    </recommendedName>
    <alternativeName>
        <fullName evidence="7">Inosine-guanosine phosphorylase</fullName>
    </alternativeName>
</protein>
<feature type="binding site" evidence="8">
    <location>
        <position position="65"/>
    </location>
    <ligand>
        <name>phosphate</name>
        <dbReference type="ChEBI" id="CHEBI:43474"/>
    </ligand>
</feature>
<dbReference type="PANTHER" id="PTHR11904">
    <property type="entry name" value="METHYLTHIOADENOSINE/PURINE NUCLEOSIDE PHOSPHORYLASE"/>
    <property type="match status" value="1"/>
</dbReference>
<feature type="binding site" evidence="8">
    <location>
        <position position="224"/>
    </location>
    <ligand>
        <name>phosphate</name>
        <dbReference type="ChEBI" id="CHEBI:43474"/>
    </ligand>
</feature>
<evidence type="ECO:0000259" key="9">
    <source>
        <dbReference type="Pfam" id="PF01048"/>
    </source>
</evidence>
<dbReference type="PIRSF" id="PIRSF000477">
    <property type="entry name" value="PurNPase"/>
    <property type="match status" value="1"/>
</dbReference>
<comment type="function">
    <text evidence="6">The purine nucleoside phosphorylases catalyze the phosphorolytic breakdown of the N-glycosidic bond in the beta-(deoxy)ribonucleoside molecules, with the formation of the corresponding free purine bases and pentose-1-phosphate. Cleaves guanosine and inosine.</text>
</comment>
<feature type="binding site" evidence="8">
    <location>
        <begin position="85"/>
        <end position="87"/>
    </location>
    <ligand>
        <name>phosphate</name>
        <dbReference type="ChEBI" id="CHEBI:43474"/>
    </ligand>
</feature>